<dbReference type="InterPro" id="IPR027272">
    <property type="entry name" value="Piezo"/>
</dbReference>
<name>A0A0L0FU33_9EUKA</name>
<keyword evidence="1" id="KW-0812">Transmembrane</keyword>
<dbReference type="RefSeq" id="XP_014154239.1">
    <property type="nucleotide sequence ID" value="XM_014298764.1"/>
</dbReference>
<protein>
    <submittedName>
        <fullName evidence="4">Uncharacterized protein</fullName>
    </submittedName>
</protein>
<keyword evidence="1" id="KW-0472">Membrane</keyword>
<dbReference type="PANTHER" id="PTHR13167">
    <property type="entry name" value="PIEZO-TYPE MECHANOSENSITIVE ION CHANNEL COMPONENT"/>
    <property type="match status" value="1"/>
</dbReference>
<dbReference type="GO" id="GO:0071260">
    <property type="term" value="P:cellular response to mechanical stimulus"/>
    <property type="evidence" value="ECO:0007669"/>
    <property type="project" value="TreeGrafter"/>
</dbReference>
<reference evidence="4 5" key="1">
    <citation type="submission" date="2011-02" db="EMBL/GenBank/DDBJ databases">
        <title>The Genome Sequence of Sphaeroforma arctica JP610.</title>
        <authorList>
            <consortium name="The Broad Institute Genome Sequencing Platform"/>
            <person name="Russ C."/>
            <person name="Cuomo C."/>
            <person name="Young S.K."/>
            <person name="Zeng Q."/>
            <person name="Gargeya S."/>
            <person name="Alvarado L."/>
            <person name="Berlin A."/>
            <person name="Chapman S.B."/>
            <person name="Chen Z."/>
            <person name="Freedman E."/>
            <person name="Gellesch M."/>
            <person name="Goldberg J."/>
            <person name="Griggs A."/>
            <person name="Gujja S."/>
            <person name="Heilman E."/>
            <person name="Heiman D."/>
            <person name="Howarth C."/>
            <person name="Mehta T."/>
            <person name="Neiman D."/>
            <person name="Pearson M."/>
            <person name="Roberts A."/>
            <person name="Saif S."/>
            <person name="Shea T."/>
            <person name="Shenoy N."/>
            <person name="Sisk P."/>
            <person name="Stolte C."/>
            <person name="Sykes S."/>
            <person name="White J."/>
            <person name="Yandava C."/>
            <person name="Burger G."/>
            <person name="Gray M.W."/>
            <person name="Holland P.W.H."/>
            <person name="King N."/>
            <person name="Lang F.B.F."/>
            <person name="Roger A.J."/>
            <person name="Ruiz-Trillo I."/>
            <person name="Haas B."/>
            <person name="Nusbaum C."/>
            <person name="Birren B."/>
        </authorList>
    </citation>
    <scope>NUCLEOTIDE SEQUENCE [LARGE SCALE GENOMIC DNA]</scope>
    <source>
        <strain evidence="4 5">JP610</strain>
    </source>
</reference>
<dbReference type="Pfam" id="PF24874">
    <property type="entry name" value="Piezo_THU9_anchor"/>
    <property type="match status" value="1"/>
</dbReference>
<keyword evidence="1" id="KW-1133">Transmembrane helix</keyword>
<evidence type="ECO:0000313" key="4">
    <source>
        <dbReference type="EMBL" id="KNC80337.1"/>
    </source>
</evidence>
<feature type="domain" description="Piezo non-specific cation channel cap" evidence="2">
    <location>
        <begin position="239"/>
        <end position="552"/>
    </location>
</feature>
<proteinExistence type="predicted"/>
<sequence>ESRMPMAFLFVLMGEFLLILVDRGIYLSRSLLAKAILQLFVCIGIHLFAFYYLPLVLRGQTVPRLSAPVTVWYICKCVYLYASGLQLRHGYPRYLLRGWLNGQYRLLDDMMFRVYRIIPFVFETISLMDWIFTPTTLTLFEWWKLEEILYNLFINKCRYVGLRKEDRLLGEKKSWLNKLSMGWTLLTGIVLLLWCPLLIVSLSRVSSIPTPPDTVLMSFKVSSEELWQISTNVDDIRPVSSAQFEMLENQFNTVGYRPKDVYVVTLRPESRRMWAITPPSRIELQKVLGEKEPCPLTVEITVQKYFTGGSTAKRDDTVYGSFQDVLKVHSEARYNLSTAVGFDSNTTSDIDLQTIIPMAVYVPGAGKINSVSTNRSFYANATLRLVNNAEDSGGPNHEWWELRQTSYLKDLIDNPSAQGLYRREIRRHIQTPFWRDGHPHSRFTDIEDDGRIEIITFNEPVDSGALSAIANLGIVGIFVSIVTVAGRFLRMAVTDMQNRIMYEDMLNVDVLLLLVGDIKMCRELGNLYLEEVLYRHLIEIYRDPHVLKIWTDPRLAVQVTDRERHRQ</sequence>
<dbReference type="InterPro" id="IPR031334">
    <property type="entry name" value="Piezo_cap_dom"/>
</dbReference>
<dbReference type="eggNOG" id="KOG1893">
    <property type="taxonomic scope" value="Eukaryota"/>
</dbReference>
<dbReference type="EMBL" id="KQ242166">
    <property type="protein sequence ID" value="KNC80337.1"/>
    <property type="molecule type" value="Genomic_DNA"/>
</dbReference>
<organism evidence="4 5">
    <name type="scientific">Sphaeroforma arctica JP610</name>
    <dbReference type="NCBI Taxonomy" id="667725"/>
    <lineage>
        <taxon>Eukaryota</taxon>
        <taxon>Ichthyosporea</taxon>
        <taxon>Ichthyophonida</taxon>
        <taxon>Sphaeroforma</taxon>
    </lineage>
</organism>
<dbReference type="AlphaFoldDB" id="A0A0L0FU33"/>
<feature type="transmembrane region" description="Helical" evidence="1">
    <location>
        <begin position="32"/>
        <end position="53"/>
    </location>
</feature>
<dbReference type="Pfam" id="PF12166">
    <property type="entry name" value="Piezo_cap"/>
    <property type="match status" value="1"/>
</dbReference>
<evidence type="ECO:0000259" key="2">
    <source>
        <dbReference type="Pfam" id="PF12166"/>
    </source>
</evidence>
<dbReference type="GO" id="GO:0016020">
    <property type="term" value="C:membrane"/>
    <property type="evidence" value="ECO:0007669"/>
    <property type="project" value="InterPro"/>
</dbReference>
<feature type="transmembrane region" description="Helical" evidence="1">
    <location>
        <begin position="468"/>
        <end position="489"/>
    </location>
</feature>
<dbReference type="Proteomes" id="UP000054560">
    <property type="component" value="Unassembled WGS sequence"/>
</dbReference>
<gene>
    <name evidence="4" type="ORF">SARC_07295</name>
</gene>
<feature type="domain" description="Piezo THU9 and anchor" evidence="3">
    <location>
        <begin position="2"/>
        <end position="201"/>
    </location>
</feature>
<evidence type="ECO:0000259" key="3">
    <source>
        <dbReference type="Pfam" id="PF24874"/>
    </source>
</evidence>
<dbReference type="GeneID" id="25907799"/>
<evidence type="ECO:0000313" key="5">
    <source>
        <dbReference type="Proteomes" id="UP000054560"/>
    </source>
</evidence>
<dbReference type="GO" id="GO:0008381">
    <property type="term" value="F:mechanosensitive monoatomic ion channel activity"/>
    <property type="evidence" value="ECO:0007669"/>
    <property type="project" value="InterPro"/>
</dbReference>
<evidence type="ECO:0000256" key="1">
    <source>
        <dbReference type="SAM" id="Phobius"/>
    </source>
</evidence>
<dbReference type="GO" id="GO:0042391">
    <property type="term" value="P:regulation of membrane potential"/>
    <property type="evidence" value="ECO:0007669"/>
    <property type="project" value="TreeGrafter"/>
</dbReference>
<dbReference type="InterPro" id="IPR056770">
    <property type="entry name" value="Piezo_THU9_anchor"/>
</dbReference>
<feature type="transmembrane region" description="Helical" evidence="1">
    <location>
        <begin position="6"/>
        <end position="25"/>
    </location>
</feature>
<accession>A0A0L0FU33</accession>
<feature type="non-terminal residue" evidence="4">
    <location>
        <position position="1"/>
    </location>
</feature>
<dbReference type="GO" id="GO:0005261">
    <property type="term" value="F:monoatomic cation channel activity"/>
    <property type="evidence" value="ECO:0007669"/>
    <property type="project" value="TreeGrafter"/>
</dbReference>
<dbReference type="STRING" id="667725.A0A0L0FU33"/>
<dbReference type="GO" id="GO:0050982">
    <property type="term" value="P:detection of mechanical stimulus"/>
    <property type="evidence" value="ECO:0007669"/>
    <property type="project" value="TreeGrafter"/>
</dbReference>
<dbReference type="OrthoDB" id="303066at2759"/>
<dbReference type="PANTHER" id="PTHR13167:SF25">
    <property type="entry name" value="PIEZO-TYPE MECHANOSENSITIVE ION CHANNEL COMPONENT"/>
    <property type="match status" value="1"/>
</dbReference>
<feature type="transmembrane region" description="Helical" evidence="1">
    <location>
        <begin position="182"/>
        <end position="202"/>
    </location>
</feature>
<keyword evidence="5" id="KW-1185">Reference proteome</keyword>